<comment type="function">
    <text evidence="7">Aquaglyceroporin that may modulate the water content and osmolytes during anhydrobiosis.</text>
</comment>
<dbReference type="OrthoDB" id="3222at2759"/>
<dbReference type="CDD" id="cd00333">
    <property type="entry name" value="MIP"/>
    <property type="match status" value="1"/>
</dbReference>
<feature type="compositionally biased region" description="Basic and acidic residues" evidence="9">
    <location>
        <begin position="577"/>
        <end position="621"/>
    </location>
</feature>
<feature type="compositionally biased region" description="Polar residues" evidence="9">
    <location>
        <begin position="868"/>
        <end position="886"/>
    </location>
</feature>
<reference evidence="11 12" key="1">
    <citation type="journal article" date="2017" name="Gigascience">
        <title>Draft genome of the honey bee ectoparasitic mite, Tropilaelaps mercedesae, is shaped by the parasitic life history.</title>
        <authorList>
            <person name="Dong X."/>
            <person name="Armstrong S.D."/>
            <person name="Xia D."/>
            <person name="Makepeace B.L."/>
            <person name="Darby A.C."/>
            <person name="Kadowaki T."/>
        </authorList>
    </citation>
    <scope>NUCLEOTIDE SEQUENCE [LARGE SCALE GENOMIC DNA]</scope>
    <source>
        <strain evidence="11">Wuxi-XJTLU</strain>
    </source>
</reference>
<evidence type="ECO:0000256" key="9">
    <source>
        <dbReference type="SAM" id="MobiDB-lite"/>
    </source>
</evidence>
<feature type="transmembrane region" description="Helical" evidence="10">
    <location>
        <begin position="163"/>
        <end position="185"/>
    </location>
</feature>
<dbReference type="GO" id="GO:0015250">
    <property type="term" value="F:water channel activity"/>
    <property type="evidence" value="ECO:0007669"/>
    <property type="project" value="TreeGrafter"/>
</dbReference>
<evidence type="ECO:0000256" key="1">
    <source>
        <dbReference type="ARBA" id="ARBA00004141"/>
    </source>
</evidence>
<evidence type="ECO:0000256" key="8">
    <source>
        <dbReference type="SAM" id="Coils"/>
    </source>
</evidence>
<feature type="transmembrane region" description="Helical" evidence="10">
    <location>
        <begin position="85"/>
        <end position="107"/>
    </location>
</feature>
<feature type="transmembrane region" description="Helical" evidence="10">
    <location>
        <begin position="250"/>
        <end position="269"/>
    </location>
</feature>
<keyword evidence="4 10" id="KW-0812">Transmembrane</keyword>
<feature type="coiled-coil region" evidence="8">
    <location>
        <begin position="364"/>
        <end position="398"/>
    </location>
</feature>
<dbReference type="InterPro" id="IPR023271">
    <property type="entry name" value="Aquaporin-like"/>
</dbReference>
<evidence type="ECO:0000256" key="5">
    <source>
        <dbReference type="ARBA" id="ARBA00022989"/>
    </source>
</evidence>
<evidence type="ECO:0000256" key="10">
    <source>
        <dbReference type="SAM" id="Phobius"/>
    </source>
</evidence>
<dbReference type="SUPFAM" id="SSF81338">
    <property type="entry name" value="Aquaporin-like"/>
    <property type="match status" value="1"/>
</dbReference>
<comment type="similarity">
    <text evidence="2">Belongs to the MIP/aquaporin (TC 1.A.8) family.</text>
</comment>
<dbReference type="PANTHER" id="PTHR43829:SF9">
    <property type="entry name" value="AQUAPORIN-9"/>
    <property type="match status" value="1"/>
</dbReference>
<sequence length="1040" mass="114031">MRRASIKQCKQCISPLHSRDIDLAGTQYSSFGSALDRRQLSHGVRQRVVSIKRRVGVNLPQSAMKIFHKDNERLRQFRMLLKAEIVQEILAESAGTFLLVLFGIAGPLNLRLTGVSSNILQRVICAAGVFLGIIVAVSSSGGHINPAVSTSLATRGHLPWKKLLHYIVAQYTGAFAAAAVVYITFWEGINRFDGGVRVFGDGPNATGLYFASYPDENVSLLTCFVDTLFCSGLLMYAVCAIANEDRVPMYLWPAFVAFCVFSIEGAFSYNCGPILNPARDLAPRLFTVVAGYGFEGFRSYHGKFWIVAAAVPHLGACIGAQVYHYSIHMRRPFDDVDSRDATDVSTDCRFGRQRGGLIPTVCVNEKCRRQRELYQNLNRQLAEEVNELRAAEEACRSNDLMLQRLTTKYSQCRPWIHAMKRQLLKMEHVITNCSNLTSLRTFIFDEELFSTATHEKQADTGSPDKTRAPVSRPEREHFRLDENLSTINEATSTSTLHRSGGSILSETALPPADSCYCGDAEEAETVSFAGGNFDCGQDLRLEVVESKHHIPLALLPVGFGGSLCKSGKRRPSQRRKLPADENGHRRAPADKGRADQRRVLADKLNKNDERIDTPDGKDRKPNGGMLFDVFITSPSTRETLDLDETELLSTRHRSSNDPSMAYLSPSTALVASRPSKRAGFRQNHELSASQKEALIRQHGLRDHQPTEVRHTSDKSSISELSMGWLDLSSRPPQCAETDSRTDSGLAARGKENSHSTGHGGLRTSDNLCTSKVNTKPPSIAGDSCLGISATISMPLSTTTSGYTELPHAAATTVTDRAKRLRRRALILEPPSHSGSIGTYSTNSVSRNDRRKGGAVGGDQTRPTHVEANETTVTQSVTGSKVTNNKCQKIAKGQLPAKDETNKDAKRDKRKLSSPRDLHSSAVLHDENQAVESSVERNDGSELSAAATHGTINPCPMSSTPKSSPFMVDQRQHHLLALSEIIPVRSVEPPVPSAKEISSVSKIASRNDEPGLGSRQNRLSSSSRCRRAAAKKVISYAESPL</sequence>
<dbReference type="InParanoid" id="A0A1V9WY76"/>
<feature type="region of interest" description="Disordered" evidence="9">
    <location>
        <begin position="989"/>
        <end position="1023"/>
    </location>
</feature>
<dbReference type="InterPro" id="IPR050363">
    <property type="entry name" value="MIP/Aquaporin"/>
</dbReference>
<proteinExistence type="inferred from homology"/>
<comment type="subcellular location">
    <subcellularLocation>
        <location evidence="1">Membrane</location>
        <topology evidence="1">Multi-pass membrane protein</topology>
    </subcellularLocation>
</comment>
<dbReference type="Gene3D" id="1.20.1080.10">
    <property type="entry name" value="Glycerol uptake facilitator protein"/>
    <property type="match status" value="1"/>
</dbReference>
<feature type="compositionally biased region" description="Basic residues" evidence="9">
    <location>
        <begin position="566"/>
        <end position="576"/>
    </location>
</feature>
<feature type="region of interest" description="Disordered" evidence="9">
    <location>
        <begin position="728"/>
        <end position="762"/>
    </location>
</feature>
<organism evidence="11 12">
    <name type="scientific">Tropilaelaps mercedesae</name>
    <dbReference type="NCBI Taxonomy" id="418985"/>
    <lineage>
        <taxon>Eukaryota</taxon>
        <taxon>Metazoa</taxon>
        <taxon>Ecdysozoa</taxon>
        <taxon>Arthropoda</taxon>
        <taxon>Chelicerata</taxon>
        <taxon>Arachnida</taxon>
        <taxon>Acari</taxon>
        <taxon>Parasitiformes</taxon>
        <taxon>Mesostigmata</taxon>
        <taxon>Gamasina</taxon>
        <taxon>Dermanyssoidea</taxon>
        <taxon>Laelapidae</taxon>
        <taxon>Tropilaelaps</taxon>
    </lineage>
</organism>
<protein>
    <submittedName>
        <fullName evidence="11">Aquaporin-10-like</fullName>
    </submittedName>
</protein>
<feature type="region of interest" description="Disordered" evidence="9">
    <location>
        <begin position="563"/>
        <end position="625"/>
    </location>
</feature>
<accession>A0A1V9WY76</accession>
<dbReference type="Pfam" id="PF00230">
    <property type="entry name" value="MIP"/>
    <property type="match status" value="1"/>
</dbReference>
<evidence type="ECO:0000313" key="11">
    <source>
        <dbReference type="EMBL" id="OQR66167.1"/>
    </source>
</evidence>
<evidence type="ECO:0000256" key="6">
    <source>
        <dbReference type="ARBA" id="ARBA00023136"/>
    </source>
</evidence>
<dbReference type="PANTHER" id="PTHR43829">
    <property type="entry name" value="AQUAPORIN OR AQUAGLYCEROPORIN RELATED"/>
    <property type="match status" value="1"/>
</dbReference>
<feature type="compositionally biased region" description="Low complexity" evidence="9">
    <location>
        <begin position="1013"/>
        <end position="1022"/>
    </location>
</feature>
<evidence type="ECO:0000256" key="3">
    <source>
        <dbReference type="ARBA" id="ARBA00022448"/>
    </source>
</evidence>
<dbReference type="EMBL" id="MNPL01033481">
    <property type="protein sequence ID" value="OQR66167.1"/>
    <property type="molecule type" value="Genomic_DNA"/>
</dbReference>
<dbReference type="Proteomes" id="UP000192247">
    <property type="component" value="Unassembled WGS sequence"/>
</dbReference>
<feature type="transmembrane region" description="Helical" evidence="10">
    <location>
        <begin position="218"/>
        <end position="238"/>
    </location>
</feature>
<comment type="caution">
    <text evidence="11">The sequence shown here is derived from an EMBL/GenBank/DDBJ whole genome shotgun (WGS) entry which is preliminary data.</text>
</comment>
<dbReference type="GO" id="GO:0016323">
    <property type="term" value="C:basolateral plasma membrane"/>
    <property type="evidence" value="ECO:0007669"/>
    <property type="project" value="TreeGrafter"/>
</dbReference>
<keyword evidence="5 10" id="KW-1133">Transmembrane helix</keyword>
<keyword evidence="8" id="KW-0175">Coiled coil</keyword>
<feature type="region of interest" description="Disordered" evidence="9">
    <location>
        <begin position="668"/>
        <end position="688"/>
    </location>
</feature>
<dbReference type="GO" id="GO:0015254">
    <property type="term" value="F:glycerol channel activity"/>
    <property type="evidence" value="ECO:0007669"/>
    <property type="project" value="TreeGrafter"/>
</dbReference>
<dbReference type="InterPro" id="IPR000425">
    <property type="entry name" value="MIP"/>
</dbReference>
<keyword evidence="12" id="KW-1185">Reference proteome</keyword>
<evidence type="ECO:0000313" key="12">
    <source>
        <dbReference type="Proteomes" id="UP000192247"/>
    </source>
</evidence>
<evidence type="ECO:0000256" key="4">
    <source>
        <dbReference type="ARBA" id="ARBA00022692"/>
    </source>
</evidence>
<gene>
    <name evidence="11" type="ORF">BIW11_14336</name>
</gene>
<keyword evidence="3" id="KW-0813">Transport</keyword>
<name>A0A1V9WY76_9ACAR</name>
<feature type="compositionally biased region" description="Polar residues" evidence="9">
    <location>
        <begin position="832"/>
        <end position="845"/>
    </location>
</feature>
<feature type="transmembrane region" description="Helical" evidence="10">
    <location>
        <begin position="119"/>
        <end position="142"/>
    </location>
</feature>
<dbReference type="PRINTS" id="PR00783">
    <property type="entry name" value="MINTRINSICP"/>
</dbReference>
<dbReference type="AlphaFoldDB" id="A0A1V9WY76"/>
<keyword evidence="6 10" id="KW-0472">Membrane</keyword>
<dbReference type="STRING" id="418985.A0A1V9WY76"/>
<evidence type="ECO:0000256" key="7">
    <source>
        <dbReference type="ARBA" id="ARBA00045280"/>
    </source>
</evidence>
<feature type="compositionally biased region" description="Basic and acidic residues" evidence="9">
    <location>
        <begin position="896"/>
        <end position="906"/>
    </location>
</feature>
<feature type="region of interest" description="Disordered" evidence="9">
    <location>
        <begin position="453"/>
        <end position="474"/>
    </location>
</feature>
<feature type="compositionally biased region" description="Basic and acidic residues" evidence="9">
    <location>
        <begin position="913"/>
        <end position="939"/>
    </location>
</feature>
<evidence type="ECO:0000256" key="2">
    <source>
        <dbReference type="ARBA" id="ARBA00006175"/>
    </source>
</evidence>
<feature type="region of interest" description="Disordered" evidence="9">
    <location>
        <begin position="829"/>
        <end position="964"/>
    </location>
</feature>